<dbReference type="Pfam" id="PF17200">
    <property type="entry name" value="sCache_2"/>
    <property type="match status" value="1"/>
</dbReference>
<evidence type="ECO:0000256" key="3">
    <source>
        <dbReference type="ARBA" id="ARBA00022519"/>
    </source>
</evidence>
<dbReference type="InterPro" id="IPR000727">
    <property type="entry name" value="T_SNARE_dom"/>
</dbReference>
<dbReference type="SUPFAM" id="SSF58104">
    <property type="entry name" value="Methyl-accepting chemotaxis protein (MCP) signaling domain"/>
    <property type="match status" value="1"/>
</dbReference>
<evidence type="ECO:0000256" key="4">
    <source>
        <dbReference type="ARBA" id="ARBA00022692"/>
    </source>
</evidence>
<dbReference type="PANTHER" id="PTHR32089:SF112">
    <property type="entry name" value="LYSOZYME-LIKE PROTEIN-RELATED"/>
    <property type="match status" value="1"/>
</dbReference>
<feature type="domain" description="Methyl-accepting transducer" evidence="11">
    <location>
        <begin position="302"/>
        <end position="545"/>
    </location>
</feature>
<dbReference type="PROSITE" id="PS50192">
    <property type="entry name" value="T_SNARE"/>
    <property type="match status" value="1"/>
</dbReference>
<dbReference type="Pfam" id="PF00672">
    <property type="entry name" value="HAMP"/>
    <property type="match status" value="1"/>
</dbReference>
<comment type="similarity">
    <text evidence="8">Belongs to the methyl-accepting chemotaxis (MCP) protein family.</text>
</comment>
<dbReference type="Gene3D" id="1.10.8.500">
    <property type="entry name" value="HAMP domain in histidine kinase"/>
    <property type="match status" value="1"/>
</dbReference>
<evidence type="ECO:0000259" key="13">
    <source>
        <dbReference type="PROSITE" id="PS50885"/>
    </source>
</evidence>
<dbReference type="GO" id="GO:0004888">
    <property type="term" value="F:transmembrane signaling receptor activity"/>
    <property type="evidence" value="ECO:0007669"/>
    <property type="project" value="InterPro"/>
</dbReference>
<dbReference type="SMART" id="SM01049">
    <property type="entry name" value="Cache_2"/>
    <property type="match status" value="1"/>
</dbReference>
<evidence type="ECO:0000259" key="12">
    <source>
        <dbReference type="PROSITE" id="PS50192"/>
    </source>
</evidence>
<dbReference type="InterPro" id="IPR003660">
    <property type="entry name" value="HAMP_dom"/>
</dbReference>
<evidence type="ECO:0000256" key="5">
    <source>
        <dbReference type="ARBA" id="ARBA00022989"/>
    </source>
</evidence>
<keyword evidence="7 9" id="KW-0807">Transducer</keyword>
<dbReference type="SMART" id="SM00283">
    <property type="entry name" value="MA"/>
    <property type="match status" value="1"/>
</dbReference>
<keyword evidence="6 10" id="KW-0472">Membrane</keyword>
<dbReference type="GO" id="GO:0007165">
    <property type="term" value="P:signal transduction"/>
    <property type="evidence" value="ECO:0007669"/>
    <property type="project" value="UniProtKB-KW"/>
</dbReference>
<dbReference type="Gene3D" id="3.30.450.20">
    <property type="entry name" value="PAS domain"/>
    <property type="match status" value="1"/>
</dbReference>
<feature type="domain" description="T-SNARE coiled-coil homology" evidence="12">
    <location>
        <begin position="461"/>
        <end position="523"/>
    </location>
</feature>
<dbReference type="RefSeq" id="WP_101249828.1">
    <property type="nucleotide sequence ID" value="NZ_PIUM01000005.1"/>
</dbReference>
<dbReference type="InterPro" id="IPR004090">
    <property type="entry name" value="Chemotax_Me-accpt_rcpt"/>
</dbReference>
<dbReference type="GO" id="GO:0006935">
    <property type="term" value="P:chemotaxis"/>
    <property type="evidence" value="ECO:0007669"/>
    <property type="project" value="InterPro"/>
</dbReference>
<evidence type="ECO:0000256" key="8">
    <source>
        <dbReference type="ARBA" id="ARBA00029447"/>
    </source>
</evidence>
<evidence type="ECO:0000256" key="2">
    <source>
        <dbReference type="ARBA" id="ARBA00022475"/>
    </source>
</evidence>
<dbReference type="PRINTS" id="PR00260">
    <property type="entry name" value="CHEMTRNSDUCR"/>
</dbReference>
<evidence type="ECO:0000256" key="9">
    <source>
        <dbReference type="PROSITE-ProRule" id="PRU00284"/>
    </source>
</evidence>
<feature type="domain" description="HAMP" evidence="13">
    <location>
        <begin position="215"/>
        <end position="268"/>
    </location>
</feature>
<dbReference type="Gene3D" id="1.10.287.950">
    <property type="entry name" value="Methyl-accepting chemotaxis protein"/>
    <property type="match status" value="1"/>
</dbReference>
<dbReference type="Proteomes" id="UP000233293">
    <property type="component" value="Unassembled WGS sequence"/>
</dbReference>
<dbReference type="CDD" id="cd06225">
    <property type="entry name" value="HAMP"/>
    <property type="match status" value="1"/>
</dbReference>
<name>A0A2N3PY16_9PROT</name>
<accession>A0A2N3PY16</accession>
<dbReference type="SMART" id="SM00304">
    <property type="entry name" value="HAMP"/>
    <property type="match status" value="1"/>
</dbReference>
<keyword evidence="2" id="KW-1003">Cell membrane</keyword>
<evidence type="ECO:0000313" key="15">
    <source>
        <dbReference type="Proteomes" id="UP000233293"/>
    </source>
</evidence>
<dbReference type="InterPro" id="IPR033480">
    <property type="entry name" value="sCache_2"/>
</dbReference>
<evidence type="ECO:0000256" key="7">
    <source>
        <dbReference type="ARBA" id="ARBA00023224"/>
    </source>
</evidence>
<dbReference type="PROSITE" id="PS50885">
    <property type="entry name" value="HAMP"/>
    <property type="match status" value="1"/>
</dbReference>
<keyword evidence="4 10" id="KW-0812">Transmembrane</keyword>
<dbReference type="InterPro" id="IPR004089">
    <property type="entry name" value="MCPsignal_dom"/>
</dbReference>
<dbReference type="PANTHER" id="PTHR32089">
    <property type="entry name" value="METHYL-ACCEPTING CHEMOTAXIS PROTEIN MCPB"/>
    <property type="match status" value="1"/>
</dbReference>
<proteinExistence type="inferred from homology"/>
<dbReference type="Pfam" id="PF00015">
    <property type="entry name" value="MCPsignal"/>
    <property type="match status" value="1"/>
</dbReference>
<evidence type="ECO:0000259" key="11">
    <source>
        <dbReference type="PROSITE" id="PS50111"/>
    </source>
</evidence>
<evidence type="ECO:0000256" key="1">
    <source>
        <dbReference type="ARBA" id="ARBA00004429"/>
    </source>
</evidence>
<sequence length="565" mass="59186">MKSWKWMHGIQMKMQGVVALGVLSVFAVSALSLNALQTTMLADRKMELQAATGVLHSQIGVIKNRLDRGEITEAQAKDQLIELIHTARYNGTAYFGVYNLAGIMVAHGTTPAFDGADMLHHEKQAVRDSTKAMLDLSTGGKSGFLTLLGTKSGHADINVEKLYYAASFAPWGLVTVSSSELDDIQAAFWQEAWYVGLIGLGVAAVVGAAGFWIGRNVSRGVQTLDGKMRQLAEGSLDITLPEADRIDEIGTMARSVAFFRDRLVEAEQLRADQDAAKLRAEDEKRRTMSELADHFEASVKGVVQTVASAATEMQGTAQSLSSVAKESSRQAAVVASASEEASSNVQTVASAAEELSSSIHEISRQVNAAAGISSNAVVQAAKTDEIVNGLANSADLIGTVVKLINDIASQTNLLALNATIEAARAGDAGKGFAVVANEVKSLANQTARATEDISKHIAGVQTATGEAVTAIHAITATISEINQISAAIASAVEEQGAATKEIARNVERAAAGTHEVSQNIAGVTEAAAETGAGAGQVLDAASELSEQSETLSTQVDQFIARIRAA</sequence>
<organism evidence="14 15">
    <name type="scientific">Telmatospirillum siberiense</name>
    <dbReference type="NCBI Taxonomy" id="382514"/>
    <lineage>
        <taxon>Bacteria</taxon>
        <taxon>Pseudomonadati</taxon>
        <taxon>Pseudomonadota</taxon>
        <taxon>Alphaproteobacteria</taxon>
        <taxon>Rhodospirillales</taxon>
        <taxon>Rhodospirillaceae</taxon>
        <taxon>Telmatospirillum</taxon>
    </lineage>
</organism>
<evidence type="ECO:0008006" key="16">
    <source>
        <dbReference type="Google" id="ProtNLM"/>
    </source>
</evidence>
<dbReference type="OrthoDB" id="7293398at2"/>
<comment type="subcellular location">
    <subcellularLocation>
        <location evidence="1">Cell inner membrane</location>
        <topology evidence="1">Multi-pass membrane protein</topology>
    </subcellularLocation>
</comment>
<keyword evidence="15" id="KW-1185">Reference proteome</keyword>
<evidence type="ECO:0000313" key="14">
    <source>
        <dbReference type="EMBL" id="PKU25304.1"/>
    </source>
</evidence>
<comment type="caution">
    <text evidence="14">The sequence shown here is derived from an EMBL/GenBank/DDBJ whole genome shotgun (WGS) entry which is preliminary data.</text>
</comment>
<dbReference type="GO" id="GO:0005886">
    <property type="term" value="C:plasma membrane"/>
    <property type="evidence" value="ECO:0007669"/>
    <property type="project" value="UniProtKB-SubCell"/>
</dbReference>
<keyword evidence="5 10" id="KW-1133">Transmembrane helix</keyword>
<evidence type="ECO:0000256" key="10">
    <source>
        <dbReference type="SAM" id="Phobius"/>
    </source>
</evidence>
<keyword evidence="3" id="KW-0997">Cell inner membrane</keyword>
<gene>
    <name evidence="14" type="ORF">CWS72_06820</name>
</gene>
<evidence type="ECO:0000256" key="6">
    <source>
        <dbReference type="ARBA" id="ARBA00023136"/>
    </source>
</evidence>
<dbReference type="EMBL" id="PIUM01000005">
    <property type="protein sequence ID" value="PKU25304.1"/>
    <property type="molecule type" value="Genomic_DNA"/>
</dbReference>
<dbReference type="PROSITE" id="PS50111">
    <property type="entry name" value="CHEMOTAXIS_TRANSDUC_2"/>
    <property type="match status" value="1"/>
</dbReference>
<dbReference type="AlphaFoldDB" id="A0A2N3PY16"/>
<feature type="transmembrane region" description="Helical" evidence="10">
    <location>
        <begin position="192"/>
        <end position="213"/>
    </location>
</feature>
<protein>
    <recommendedName>
        <fullName evidence="16">Methyl-accepting chemotaxis protein</fullName>
    </recommendedName>
</protein>
<reference evidence="15" key="1">
    <citation type="submission" date="2017-12" db="EMBL/GenBank/DDBJ databases">
        <title>Draft genome sequence of Telmatospirillum siberiense 26-4b1T, an acidotolerant peatland alphaproteobacterium potentially involved in sulfur cycling.</title>
        <authorList>
            <person name="Hausmann B."/>
            <person name="Pjevac P."/>
            <person name="Schreck K."/>
            <person name="Herbold C.W."/>
            <person name="Daims H."/>
            <person name="Wagner M."/>
            <person name="Pester M."/>
            <person name="Loy A."/>
        </authorList>
    </citation>
    <scope>NUCLEOTIDE SEQUENCE [LARGE SCALE GENOMIC DNA]</scope>
    <source>
        <strain evidence="15">26-4b1</strain>
    </source>
</reference>